<protein>
    <submittedName>
        <fullName evidence="2">Putative candidate secreted effector protein</fullName>
    </submittedName>
</protein>
<organism evidence="2 3">
    <name type="scientific">Blumeria graminis f. sp. hordei (strain DH14)</name>
    <name type="common">Barley powdery mildew</name>
    <name type="synonym">Oidium monilioides f. sp. hordei</name>
    <dbReference type="NCBI Taxonomy" id="546991"/>
    <lineage>
        <taxon>Eukaryota</taxon>
        <taxon>Fungi</taxon>
        <taxon>Dikarya</taxon>
        <taxon>Ascomycota</taxon>
        <taxon>Pezizomycotina</taxon>
        <taxon>Leotiomycetes</taxon>
        <taxon>Erysiphales</taxon>
        <taxon>Erysiphaceae</taxon>
        <taxon>Blumeria</taxon>
        <taxon>Blumeria hordei</taxon>
    </lineage>
</organism>
<keyword evidence="3" id="KW-1185">Reference proteome</keyword>
<comment type="caution">
    <text evidence="2">The sequence shown here is derived from an EMBL/GenBank/DDBJ whole genome shotgun (WGS) entry which is preliminary data.</text>
</comment>
<proteinExistence type="predicted"/>
<gene>
    <name evidence="2" type="ORF">BGHDH14_bgh02928</name>
</gene>
<feature type="chain" id="PRO_5004107387" evidence="1">
    <location>
        <begin position="22"/>
        <end position="115"/>
    </location>
</feature>
<dbReference type="EMBL" id="CAUH01008569">
    <property type="protein sequence ID" value="CCU83225.1"/>
    <property type="molecule type" value="Genomic_DNA"/>
</dbReference>
<reference evidence="2 3" key="1">
    <citation type="journal article" date="2010" name="Science">
        <title>Genome expansion and gene loss in powdery mildew fungi reveal tradeoffs in extreme parasitism.</title>
        <authorList>
            <person name="Spanu P.D."/>
            <person name="Abbott J.C."/>
            <person name="Amselem J."/>
            <person name="Burgis T.A."/>
            <person name="Soanes D.M."/>
            <person name="Stueber K."/>
            <person name="Ver Loren van Themaat E."/>
            <person name="Brown J.K.M."/>
            <person name="Butcher S.A."/>
            <person name="Gurr S.J."/>
            <person name="Lebrun M.-H."/>
            <person name="Ridout C.J."/>
            <person name="Schulze-Lefert P."/>
            <person name="Talbot N.J."/>
            <person name="Ahmadinejad N."/>
            <person name="Ametz C."/>
            <person name="Barton G.R."/>
            <person name="Benjdia M."/>
            <person name="Bidzinski P."/>
            <person name="Bindschedler L.V."/>
            <person name="Both M."/>
            <person name="Brewer M.T."/>
            <person name="Cadle-Davidson L."/>
            <person name="Cadle-Davidson M.M."/>
            <person name="Collemare J."/>
            <person name="Cramer R."/>
            <person name="Frenkel O."/>
            <person name="Godfrey D."/>
            <person name="Harriman J."/>
            <person name="Hoede C."/>
            <person name="King B.C."/>
            <person name="Klages S."/>
            <person name="Kleemann J."/>
            <person name="Knoll D."/>
            <person name="Koti P.S."/>
            <person name="Kreplak J."/>
            <person name="Lopez-Ruiz F.J."/>
            <person name="Lu X."/>
            <person name="Maekawa T."/>
            <person name="Mahanil S."/>
            <person name="Micali C."/>
            <person name="Milgroom M.G."/>
            <person name="Montana G."/>
            <person name="Noir S."/>
            <person name="O'Connell R.J."/>
            <person name="Oberhaensli S."/>
            <person name="Parlange F."/>
            <person name="Pedersen C."/>
            <person name="Quesneville H."/>
            <person name="Reinhardt R."/>
            <person name="Rott M."/>
            <person name="Sacristan S."/>
            <person name="Schmidt S.M."/>
            <person name="Schoen M."/>
            <person name="Skamnioti P."/>
            <person name="Sommer H."/>
            <person name="Stephens A."/>
            <person name="Takahara H."/>
            <person name="Thordal-Christensen H."/>
            <person name="Vigouroux M."/>
            <person name="Wessling R."/>
            <person name="Wicker T."/>
            <person name="Panstruga R."/>
        </authorList>
    </citation>
    <scope>NUCLEOTIDE SEQUENCE [LARGE SCALE GENOMIC DNA]</scope>
    <source>
        <strain evidence="2">DH14</strain>
    </source>
</reference>
<dbReference type="AlphaFoldDB" id="N1JR55"/>
<accession>N1JR55</accession>
<keyword evidence="1" id="KW-0732">Signal</keyword>
<name>N1JR55_BLUG1</name>
<dbReference type="HOGENOM" id="CLU_2145440_0_0_1"/>
<evidence type="ECO:0000256" key="1">
    <source>
        <dbReference type="SAM" id="SignalP"/>
    </source>
</evidence>
<evidence type="ECO:0000313" key="2">
    <source>
        <dbReference type="EMBL" id="CCU83225.1"/>
    </source>
</evidence>
<feature type="signal peptide" evidence="1">
    <location>
        <begin position="1"/>
        <end position="21"/>
    </location>
</feature>
<evidence type="ECO:0000313" key="3">
    <source>
        <dbReference type="Proteomes" id="UP000015441"/>
    </source>
</evidence>
<sequence length="115" mass="13417">MKISLFASIIAFLSNFMPTLALDGYRCNAQTISREILMREVNKSYDETVERDPGNAFFRDSTLIADVEFSYRFAPYHDPKSTIKVFFNNRNQILRVQTFFFGLIHECLEMVESRA</sequence>
<dbReference type="InParanoid" id="N1JR55"/>
<dbReference type="Proteomes" id="UP000015441">
    <property type="component" value="Unassembled WGS sequence"/>
</dbReference>